<accession>A0ABM9NGP5</accession>
<evidence type="ECO:0000313" key="1">
    <source>
        <dbReference type="EMBL" id="CAL1239782.1"/>
    </source>
</evidence>
<protein>
    <recommendedName>
        <fullName evidence="3">DUF3024 domain-containing protein</fullName>
    </recommendedName>
</protein>
<sequence length="122" mass="14177">MNGTLASTLAPAAEGRGLHPNELDLKRIERSLRQRRRYRYVTPEVRPVRGGYAIVSPCCSRNIDPEGGVIDIALLEFQDRVGCWRLYRKDHRAGRWVEHGEYRALAPILELLNEDPHRQFWQ</sequence>
<proteinExistence type="predicted"/>
<dbReference type="EMBL" id="OZ026884">
    <property type="protein sequence ID" value="CAL1239782.1"/>
    <property type="molecule type" value="Genomic_DNA"/>
</dbReference>
<dbReference type="RefSeq" id="WP_348759319.1">
    <property type="nucleotide sequence ID" value="NZ_OZ026884.1"/>
</dbReference>
<evidence type="ECO:0008006" key="3">
    <source>
        <dbReference type="Google" id="ProtNLM"/>
    </source>
</evidence>
<dbReference type="InterPro" id="IPR021388">
    <property type="entry name" value="DUF3024"/>
</dbReference>
<reference evidence="1 2" key="1">
    <citation type="submission" date="2024-04" db="EMBL/GenBank/DDBJ databases">
        <authorList>
            <person name="Cremers G."/>
        </authorList>
    </citation>
    <scope>NUCLEOTIDE SEQUENCE [LARGE SCALE GENOMIC DNA]</scope>
    <source>
        <strain evidence="1">MeCH1-AG</strain>
    </source>
</reference>
<keyword evidence="2" id="KW-1185">Reference proteome</keyword>
<organism evidence="1 2">
    <name type="scientific">Candidatus Methylocalor cossyra</name>
    <dbReference type="NCBI Taxonomy" id="3108543"/>
    <lineage>
        <taxon>Bacteria</taxon>
        <taxon>Pseudomonadati</taxon>
        <taxon>Pseudomonadota</taxon>
        <taxon>Gammaproteobacteria</taxon>
        <taxon>Methylococcales</taxon>
        <taxon>Methylococcaceae</taxon>
        <taxon>Candidatus Methylocalor</taxon>
    </lineage>
</organism>
<dbReference type="Proteomes" id="UP001497493">
    <property type="component" value="Chromosome"/>
</dbReference>
<name>A0ABM9NGP5_9GAMM</name>
<evidence type="ECO:0000313" key="2">
    <source>
        <dbReference type="Proteomes" id="UP001497493"/>
    </source>
</evidence>
<dbReference type="Pfam" id="PF11225">
    <property type="entry name" value="DUF3024"/>
    <property type="match status" value="1"/>
</dbReference>
<gene>
    <name evidence="1" type="ORF">MECH1_V1_1006</name>
</gene>